<dbReference type="PANTHER" id="PTHR43586">
    <property type="entry name" value="CYSTEINE DESULFURASE"/>
    <property type="match status" value="1"/>
</dbReference>
<name>A0AB39HRP5_9BACI</name>
<evidence type="ECO:0000313" key="2">
    <source>
        <dbReference type="EMBL" id="XDK33038.1"/>
    </source>
</evidence>
<dbReference type="InterPro" id="IPR015422">
    <property type="entry name" value="PyrdxlP-dep_Trfase_small"/>
</dbReference>
<reference evidence="2" key="1">
    <citation type="submission" date="2024-07" db="EMBL/GenBank/DDBJ databases">
        <title>Halotolerant mesophilic bacterium Ornithinibacillus sp. 4-3, sp. nov., isolated from soil.</title>
        <authorList>
            <person name="Sidarenka A.V."/>
            <person name="Guliayeva D.E."/>
            <person name="Leanovich S.I."/>
            <person name="Hileuskaya K.S."/>
            <person name="Akhremchuk A.E."/>
            <person name="Sikolenko M.A."/>
            <person name="Valentovich L.N."/>
        </authorList>
    </citation>
    <scope>NUCLEOTIDE SEQUENCE</scope>
    <source>
        <strain evidence="2">4-3</strain>
    </source>
</reference>
<dbReference type="GO" id="GO:0008483">
    <property type="term" value="F:transaminase activity"/>
    <property type="evidence" value="ECO:0007669"/>
    <property type="project" value="UniProtKB-KW"/>
</dbReference>
<dbReference type="InterPro" id="IPR015421">
    <property type="entry name" value="PyrdxlP-dep_Trfase_major"/>
</dbReference>
<dbReference type="Gene3D" id="3.40.640.10">
    <property type="entry name" value="Type I PLP-dependent aspartate aminotransferase-like (Major domain)"/>
    <property type="match status" value="1"/>
</dbReference>
<dbReference type="InterPro" id="IPR000192">
    <property type="entry name" value="Aminotrans_V_dom"/>
</dbReference>
<dbReference type="Pfam" id="PF00266">
    <property type="entry name" value="Aminotran_5"/>
    <property type="match status" value="1"/>
</dbReference>
<dbReference type="RefSeq" id="WP_368653725.1">
    <property type="nucleotide sequence ID" value="NZ_CP162599.1"/>
</dbReference>
<dbReference type="Gene3D" id="3.90.1150.10">
    <property type="entry name" value="Aspartate Aminotransferase, domain 1"/>
    <property type="match status" value="1"/>
</dbReference>
<dbReference type="PANTHER" id="PTHR43586:SF15">
    <property type="entry name" value="BLR3095 PROTEIN"/>
    <property type="match status" value="1"/>
</dbReference>
<sequence length="377" mass="42322">MTKIFLNYRNQFPILNQSIQLSSCSQSAMNKNVKAHINKYIESWENNGMDWEGWMDAVENSRKNFAQLINADVDEIAVVSSVSHAISAIANSLNPSKARNQILLTENDFPCVGHVWLSQSNEAYDVIFASEENGKVSSKMYEKLINQKTLLTSISHVTYYSGYKQNLKEIAEIAHKKGSYLFVDAYQSAGQASIDVKESNIDFLAAGMQKYLLGIPGIAFLYIKKEIAKNLTPEVTGWFGQSDPFAFDIQNIKYASGARRFDSGTAPMINAFAAEAALNILLEIGVSNIEKYLQELSAFTIEYAKEKNLIVKTPLLPEKRGAMTAIYVPDASEIEKRMKEKNVIVSARNDVIRVAPHFYNHKEDIKHAIDLLIELSR</sequence>
<accession>A0AB39HRP5</accession>
<feature type="domain" description="Aminotransferase class V" evidence="1">
    <location>
        <begin position="28"/>
        <end position="345"/>
    </location>
</feature>
<proteinExistence type="predicted"/>
<dbReference type="EMBL" id="CP162599">
    <property type="protein sequence ID" value="XDK33038.1"/>
    <property type="molecule type" value="Genomic_DNA"/>
</dbReference>
<evidence type="ECO:0000259" key="1">
    <source>
        <dbReference type="Pfam" id="PF00266"/>
    </source>
</evidence>
<dbReference type="SUPFAM" id="SSF53383">
    <property type="entry name" value="PLP-dependent transferases"/>
    <property type="match status" value="1"/>
</dbReference>
<keyword evidence="2" id="KW-0032">Aminotransferase</keyword>
<keyword evidence="2" id="KW-0808">Transferase</keyword>
<gene>
    <name evidence="2" type="ORF">AB4Y30_01265</name>
</gene>
<protein>
    <submittedName>
        <fullName evidence="2">Aminotransferase class V-fold PLP-dependent enzyme</fullName>
    </submittedName>
</protein>
<dbReference type="InterPro" id="IPR015424">
    <property type="entry name" value="PyrdxlP-dep_Trfase"/>
</dbReference>
<dbReference type="AlphaFoldDB" id="A0AB39HRP5"/>
<organism evidence="2">
    <name type="scientific">Ornithinibacillus sp. 4-3</name>
    <dbReference type="NCBI Taxonomy" id="3231488"/>
    <lineage>
        <taxon>Bacteria</taxon>
        <taxon>Bacillati</taxon>
        <taxon>Bacillota</taxon>
        <taxon>Bacilli</taxon>
        <taxon>Bacillales</taxon>
        <taxon>Bacillaceae</taxon>
        <taxon>Ornithinibacillus</taxon>
    </lineage>
</organism>